<dbReference type="InterPro" id="IPR023214">
    <property type="entry name" value="HAD_sf"/>
</dbReference>
<dbReference type="NCBIfam" id="TIGR01681">
    <property type="entry name" value="HAD-SF-IIIC"/>
    <property type="match status" value="1"/>
</dbReference>
<evidence type="ECO:0000256" key="1">
    <source>
        <dbReference type="SAM" id="MobiDB-lite"/>
    </source>
</evidence>
<name>A0ABS4VF96_9ACTN</name>
<protein>
    <submittedName>
        <fullName evidence="2">Methoxymalonate biosynthesis protein</fullName>
    </submittedName>
</protein>
<evidence type="ECO:0000313" key="3">
    <source>
        <dbReference type="Proteomes" id="UP001519311"/>
    </source>
</evidence>
<feature type="region of interest" description="Disordered" evidence="1">
    <location>
        <begin position="327"/>
        <end position="348"/>
    </location>
</feature>
<dbReference type="Pfam" id="PF00702">
    <property type="entry name" value="Hydrolase"/>
    <property type="match status" value="1"/>
</dbReference>
<reference evidence="2 3" key="1">
    <citation type="submission" date="2021-03" db="EMBL/GenBank/DDBJ databases">
        <title>Sequencing the genomes of 1000 actinobacteria strains.</title>
        <authorList>
            <person name="Klenk H.-P."/>
        </authorList>
    </citation>
    <scope>NUCLEOTIDE SEQUENCE [LARGE SCALE GENOMIC DNA]</scope>
    <source>
        <strain evidence="2 3">DSM 40843</strain>
    </source>
</reference>
<dbReference type="InterPro" id="IPR010037">
    <property type="entry name" value="FkbH_domain"/>
</dbReference>
<proteinExistence type="predicted"/>
<accession>A0ABS4VF96</accession>
<organism evidence="2 3">
    <name type="scientific">Streptomyces clavifer</name>
    <dbReference type="NCBI Taxonomy" id="68188"/>
    <lineage>
        <taxon>Bacteria</taxon>
        <taxon>Bacillati</taxon>
        <taxon>Actinomycetota</taxon>
        <taxon>Actinomycetes</taxon>
        <taxon>Kitasatosporales</taxon>
        <taxon>Streptomycetaceae</taxon>
        <taxon>Streptomyces</taxon>
    </lineage>
</organism>
<gene>
    <name evidence="2" type="ORF">JOF59_004985</name>
</gene>
<dbReference type="InterPro" id="IPR016181">
    <property type="entry name" value="Acyl_CoA_acyltransferase"/>
</dbReference>
<dbReference type="Gene3D" id="3.40.50.1000">
    <property type="entry name" value="HAD superfamily/HAD-like"/>
    <property type="match status" value="1"/>
</dbReference>
<dbReference type="InterPro" id="IPR010033">
    <property type="entry name" value="HAD_SF_ppase_IIIC"/>
</dbReference>
<dbReference type="InterPro" id="IPR036412">
    <property type="entry name" value="HAD-like_sf"/>
</dbReference>
<feature type="region of interest" description="Disordered" evidence="1">
    <location>
        <begin position="369"/>
        <end position="394"/>
    </location>
</feature>
<dbReference type="Gene3D" id="3.40.630.30">
    <property type="match status" value="1"/>
</dbReference>
<dbReference type="SUPFAM" id="SSF55729">
    <property type="entry name" value="Acyl-CoA N-acyltransferases (Nat)"/>
    <property type="match status" value="1"/>
</dbReference>
<sequence>MSDTAPVDPPATVKCLVWDLDNTLWRGTLLEDEDVVLPDAVREVIVGLDARGILQSVCSRNSHDHAWARLRALGVADYFVVPEIGWGRKSDAVRRITEQLDFAPATIAFIDDQPAERAEVAHHLPQVRCYPAEDAVKLLGLPEFSPRSVTVDSRQRRTMYQAGFRRTDEQARHTGSHEDFLRSLEMVMSIGRATDDELTRVEELTLRTSQMNATGVHYPDEALRALLAHPGHEVLVTTLEDRFGPHGAVGVVLLEKHARAWHLRLLATSCRVVAFGVGTILLNWLADQAARAGVHLLADFRATGRNRMMEIAYRFAGLDDRPCDCRGGVSGGPGGPGGPGGSGGSGEDVQLLHLVAGRRDAPTTVRLIAPDLTDPAPAGAGLPDRARRPGGPVG</sequence>
<dbReference type="Proteomes" id="UP001519311">
    <property type="component" value="Unassembled WGS sequence"/>
</dbReference>
<dbReference type="EMBL" id="JAGINS010000001">
    <property type="protein sequence ID" value="MBP2362585.1"/>
    <property type="molecule type" value="Genomic_DNA"/>
</dbReference>
<dbReference type="NCBIfam" id="TIGR01686">
    <property type="entry name" value="FkbH"/>
    <property type="match status" value="1"/>
</dbReference>
<evidence type="ECO:0000313" key="2">
    <source>
        <dbReference type="EMBL" id="MBP2362585.1"/>
    </source>
</evidence>
<dbReference type="SUPFAM" id="SSF56784">
    <property type="entry name" value="HAD-like"/>
    <property type="match status" value="1"/>
</dbReference>
<keyword evidence="3" id="KW-1185">Reference proteome</keyword>
<feature type="compositionally biased region" description="Gly residues" evidence="1">
    <location>
        <begin position="328"/>
        <end position="346"/>
    </location>
</feature>
<dbReference type="RefSeq" id="WP_209470911.1">
    <property type="nucleotide sequence ID" value="NZ_BMWJ01000006.1"/>
</dbReference>
<comment type="caution">
    <text evidence="2">The sequence shown here is derived from an EMBL/GenBank/DDBJ whole genome shotgun (WGS) entry which is preliminary data.</text>
</comment>